<sequence length="306" mass="32568">MMMRASIGRRIVWLCLGAALVLPGSGRAQGPSPKVEAIEDLTYATIDGRELKLDLARPAGEGGPYPAIVAIHGGAWRAGDKADLRGLLAELAGLGYVAISPQYRFCPETTFPAQVHDVKAALRWLKGNAERFGVDPDRVGAVGFSAGGHLALMLGVTDEDDGLEGPVEDGQPGTRIQAVVNFFGPTDLAADDLPEISKPLVRDFIGGTAEEKPEETKAASPLTFVSEDDPPILTFQGTADPLVPPSQAIKLAEAMAEAGVDGRLELIIGAGHGWRDPELSRTKRMMVEFFDLHLKGEGEPPSYLRP</sequence>
<reference evidence="4 5" key="1">
    <citation type="submission" date="2018-12" db="EMBL/GenBank/DDBJ databases">
        <authorList>
            <person name="Toschakov S.V."/>
        </authorList>
    </citation>
    <scope>NUCLEOTIDE SEQUENCE [LARGE SCALE GENOMIC DNA]</scope>
    <source>
        <strain evidence="4 5">GM2012</strain>
    </source>
</reference>
<dbReference type="PANTHER" id="PTHR48081">
    <property type="entry name" value="AB HYDROLASE SUPERFAMILY PROTEIN C4A8.06C"/>
    <property type="match status" value="1"/>
</dbReference>
<comment type="caution">
    <text evidence="4">The sequence shown here is derived from an EMBL/GenBank/DDBJ whole genome shotgun (WGS) entry which is preliminary data.</text>
</comment>
<feature type="chain" id="PRO_5019347021" evidence="2">
    <location>
        <begin position="29"/>
        <end position="306"/>
    </location>
</feature>
<name>A0A432MGX7_9BACT</name>
<dbReference type="AlphaFoldDB" id="A0A432MGX7"/>
<evidence type="ECO:0000256" key="1">
    <source>
        <dbReference type="ARBA" id="ARBA00022801"/>
    </source>
</evidence>
<dbReference type="InterPro" id="IPR049492">
    <property type="entry name" value="BD-FAE-like_dom"/>
</dbReference>
<accession>A0A432MGX7</accession>
<evidence type="ECO:0000256" key="2">
    <source>
        <dbReference type="SAM" id="SignalP"/>
    </source>
</evidence>
<proteinExistence type="predicted"/>
<dbReference type="InterPro" id="IPR050300">
    <property type="entry name" value="GDXG_lipolytic_enzyme"/>
</dbReference>
<feature type="signal peptide" evidence="2">
    <location>
        <begin position="1"/>
        <end position="28"/>
    </location>
</feature>
<dbReference type="RefSeq" id="WP_126726720.1">
    <property type="nucleotide sequence ID" value="NZ_RYZH01000035.1"/>
</dbReference>
<keyword evidence="2" id="KW-0732">Signal</keyword>
<protein>
    <submittedName>
        <fullName evidence="4">Alpha/beta hydrolase</fullName>
    </submittedName>
</protein>
<dbReference type="InterPro" id="IPR029058">
    <property type="entry name" value="AB_hydrolase_fold"/>
</dbReference>
<keyword evidence="1 4" id="KW-0378">Hydrolase</keyword>
<gene>
    <name evidence="4" type="ORF">TsocGM_17305</name>
</gene>
<dbReference type="GO" id="GO:0016787">
    <property type="term" value="F:hydrolase activity"/>
    <property type="evidence" value="ECO:0007669"/>
    <property type="project" value="UniProtKB-KW"/>
</dbReference>
<evidence type="ECO:0000313" key="5">
    <source>
        <dbReference type="Proteomes" id="UP000280296"/>
    </source>
</evidence>
<evidence type="ECO:0000259" key="3">
    <source>
        <dbReference type="Pfam" id="PF20434"/>
    </source>
</evidence>
<dbReference type="Pfam" id="PF20434">
    <property type="entry name" value="BD-FAE"/>
    <property type="match status" value="1"/>
</dbReference>
<dbReference type="PANTHER" id="PTHR48081:SF13">
    <property type="entry name" value="ALPHA_BETA HYDROLASE"/>
    <property type="match status" value="1"/>
</dbReference>
<feature type="domain" description="BD-FAE-like" evidence="3">
    <location>
        <begin position="53"/>
        <end position="254"/>
    </location>
</feature>
<organism evidence="4 5">
    <name type="scientific">Tautonia sociabilis</name>
    <dbReference type="NCBI Taxonomy" id="2080755"/>
    <lineage>
        <taxon>Bacteria</taxon>
        <taxon>Pseudomonadati</taxon>
        <taxon>Planctomycetota</taxon>
        <taxon>Planctomycetia</taxon>
        <taxon>Isosphaerales</taxon>
        <taxon>Isosphaeraceae</taxon>
        <taxon>Tautonia</taxon>
    </lineage>
</organism>
<dbReference type="Proteomes" id="UP000280296">
    <property type="component" value="Unassembled WGS sequence"/>
</dbReference>
<keyword evidence="5" id="KW-1185">Reference proteome</keyword>
<dbReference type="SUPFAM" id="SSF53474">
    <property type="entry name" value="alpha/beta-Hydrolases"/>
    <property type="match status" value="1"/>
</dbReference>
<dbReference type="EMBL" id="RYZH01000035">
    <property type="protein sequence ID" value="RUL85929.1"/>
    <property type="molecule type" value="Genomic_DNA"/>
</dbReference>
<dbReference type="OrthoDB" id="265201at2"/>
<reference evidence="4 5" key="2">
    <citation type="submission" date="2019-01" db="EMBL/GenBank/DDBJ databases">
        <title>Tautonia sociabilis, a novel thermotolerant planctomycete of Isosphaeraceae family, isolated from a 4000 m deep subterranean habitat.</title>
        <authorList>
            <person name="Kovaleva O.L."/>
            <person name="Elcheninov A.G."/>
            <person name="Van Heerden E."/>
            <person name="Toshchakov S.V."/>
            <person name="Novikov A."/>
            <person name="Bonch-Osmolovskaya E.A."/>
            <person name="Kublanov I.V."/>
        </authorList>
    </citation>
    <scope>NUCLEOTIDE SEQUENCE [LARGE SCALE GENOMIC DNA]</scope>
    <source>
        <strain evidence="4 5">GM2012</strain>
    </source>
</reference>
<dbReference type="Gene3D" id="3.40.50.1820">
    <property type="entry name" value="alpha/beta hydrolase"/>
    <property type="match status" value="1"/>
</dbReference>
<evidence type="ECO:0000313" key="4">
    <source>
        <dbReference type="EMBL" id="RUL85929.1"/>
    </source>
</evidence>